<keyword evidence="2 5" id="KW-0028">Amino-acid biosynthesis</keyword>
<organism evidence="6 7">
    <name type="scientific">Telmatocola sphagniphila</name>
    <dbReference type="NCBI Taxonomy" id="1123043"/>
    <lineage>
        <taxon>Bacteria</taxon>
        <taxon>Pseudomonadati</taxon>
        <taxon>Planctomycetota</taxon>
        <taxon>Planctomycetia</taxon>
        <taxon>Gemmatales</taxon>
        <taxon>Gemmataceae</taxon>
    </lineage>
</organism>
<dbReference type="PANTHER" id="PTHR43090">
    <property type="entry name" value="1-(5-PHOSPHORIBOSYL)-5-[(5-PHOSPHORIBOSYLAMINO)METHYLIDENEAMINO] IMIDAZOLE-4-CARBOXAMIDE ISOMERASE"/>
    <property type="match status" value="1"/>
</dbReference>
<proteinExistence type="inferred from homology"/>
<dbReference type="AlphaFoldDB" id="A0A8E6B2F2"/>
<dbReference type="InterPro" id="IPR006062">
    <property type="entry name" value="His_biosynth"/>
</dbReference>
<dbReference type="GO" id="GO:0003949">
    <property type="term" value="F:1-(5-phosphoribosyl)-5-[(5-phosphoribosylamino)methylideneamino]imidazole-4-carboxamide isomerase activity"/>
    <property type="evidence" value="ECO:0007669"/>
    <property type="project" value="InterPro"/>
</dbReference>
<dbReference type="Gene3D" id="3.20.20.70">
    <property type="entry name" value="Aldolase class I"/>
    <property type="match status" value="1"/>
</dbReference>
<dbReference type="PANTHER" id="PTHR43090:SF2">
    <property type="entry name" value="1-(5-PHOSPHORIBOSYL)-5-[(5-PHOSPHORIBOSYLAMINO)METHYLIDENEAMINO] IMIDAZOLE-4-CARBOXAMIDE ISOMERASE"/>
    <property type="match status" value="1"/>
</dbReference>
<dbReference type="InterPro" id="IPR044524">
    <property type="entry name" value="Isoase_HisA-like"/>
</dbReference>
<dbReference type="KEGG" id="tsph:KIH39_13105"/>
<evidence type="ECO:0000256" key="4">
    <source>
        <dbReference type="ARBA" id="ARBA00029440"/>
    </source>
</evidence>
<dbReference type="GO" id="GO:0000105">
    <property type="term" value="P:L-histidine biosynthetic process"/>
    <property type="evidence" value="ECO:0007669"/>
    <property type="project" value="UniProtKB-KW"/>
</dbReference>
<evidence type="ECO:0000256" key="2">
    <source>
        <dbReference type="ARBA" id="ARBA00022605"/>
    </source>
</evidence>
<name>A0A8E6B2F2_9BACT</name>
<reference evidence="6" key="1">
    <citation type="submission" date="2021-05" db="EMBL/GenBank/DDBJ databases">
        <title>Complete genome sequence of the cellulolytic planctomycete Telmatocola sphagniphila SP2T and characterization of the first cellulase from planctomycetes.</title>
        <authorList>
            <person name="Rakitin A.L."/>
            <person name="Beletsky A.V."/>
            <person name="Naumoff D.G."/>
            <person name="Kulichevskaya I.S."/>
            <person name="Mardanov A.V."/>
            <person name="Ravin N.V."/>
            <person name="Dedysh S.N."/>
        </authorList>
    </citation>
    <scope>NUCLEOTIDE SEQUENCE</scope>
    <source>
        <strain evidence="6">SP2T</strain>
    </source>
</reference>
<evidence type="ECO:0000313" key="6">
    <source>
        <dbReference type="EMBL" id="QVL29811.1"/>
    </source>
</evidence>
<gene>
    <name evidence="6" type="ORF">KIH39_13105</name>
</gene>
<dbReference type="EMBL" id="CP074694">
    <property type="protein sequence ID" value="QVL29811.1"/>
    <property type="molecule type" value="Genomic_DNA"/>
</dbReference>
<dbReference type="RefSeq" id="WP_213493693.1">
    <property type="nucleotide sequence ID" value="NZ_CP074694.1"/>
</dbReference>
<comment type="similarity">
    <text evidence="1 5">Belongs to the HisA/HisF family.</text>
</comment>
<dbReference type="Proteomes" id="UP000676194">
    <property type="component" value="Chromosome"/>
</dbReference>
<dbReference type="Pfam" id="PF00977">
    <property type="entry name" value="His_biosynth"/>
    <property type="match status" value="1"/>
</dbReference>
<evidence type="ECO:0000256" key="1">
    <source>
        <dbReference type="ARBA" id="ARBA00009667"/>
    </source>
</evidence>
<protein>
    <recommendedName>
        <fullName evidence="8">Nickel transporter</fullName>
    </recommendedName>
</protein>
<evidence type="ECO:0000256" key="3">
    <source>
        <dbReference type="ARBA" id="ARBA00023102"/>
    </source>
</evidence>
<evidence type="ECO:0008006" key="8">
    <source>
        <dbReference type="Google" id="ProtNLM"/>
    </source>
</evidence>
<sequence length="223" mass="24788">MIPLIPVIDIQNGIVVHGIAGNRANYLPLKSVWTESTDPLEVAQKLWDLYAPPAVYIADLDAISGKRPNTALYEALIRRDIHFWLDAGPAGLDIPSTRTIHALEWLKEFQAEEDTAIFSLDLRNGFPLRADPRWPEDPLEIAFRAVEAGYRELLLLDLMRVGTGLGLNTEPLAQKLRNKYPALRLMLGGGIRSHEDINRLEPLGLAGVLVASALHDGSIRPRH</sequence>
<dbReference type="GO" id="GO:0000162">
    <property type="term" value="P:L-tryptophan biosynthetic process"/>
    <property type="evidence" value="ECO:0007669"/>
    <property type="project" value="TreeGrafter"/>
</dbReference>
<accession>A0A8E6B2F2</accession>
<comment type="pathway">
    <text evidence="4">Amino-acid biosynthesis.</text>
</comment>
<dbReference type="InterPro" id="IPR013785">
    <property type="entry name" value="Aldolase_TIM"/>
</dbReference>
<evidence type="ECO:0000313" key="7">
    <source>
        <dbReference type="Proteomes" id="UP000676194"/>
    </source>
</evidence>
<keyword evidence="7" id="KW-1185">Reference proteome</keyword>
<dbReference type="SUPFAM" id="SSF51366">
    <property type="entry name" value="Ribulose-phoshate binding barrel"/>
    <property type="match status" value="1"/>
</dbReference>
<keyword evidence="3 5" id="KW-0368">Histidine biosynthesis</keyword>
<dbReference type="GO" id="GO:0005737">
    <property type="term" value="C:cytoplasm"/>
    <property type="evidence" value="ECO:0007669"/>
    <property type="project" value="TreeGrafter"/>
</dbReference>
<dbReference type="InterPro" id="IPR011060">
    <property type="entry name" value="RibuloseP-bd_barrel"/>
</dbReference>
<evidence type="ECO:0000256" key="5">
    <source>
        <dbReference type="RuleBase" id="RU003657"/>
    </source>
</evidence>